<proteinExistence type="inferred from homology"/>
<evidence type="ECO:0000313" key="3">
    <source>
        <dbReference type="EMBL" id="SVC60731.1"/>
    </source>
</evidence>
<dbReference type="InterPro" id="IPR001509">
    <property type="entry name" value="Epimerase_deHydtase"/>
</dbReference>
<dbReference type="Gene3D" id="3.90.25.10">
    <property type="entry name" value="UDP-galactose 4-epimerase, domain 1"/>
    <property type="match status" value="1"/>
</dbReference>
<gene>
    <name evidence="3" type="ORF">METZ01_LOCUS313585</name>
</gene>
<protein>
    <recommendedName>
        <fullName evidence="2">NAD-dependent epimerase/dehydratase domain-containing protein</fullName>
    </recommendedName>
</protein>
<evidence type="ECO:0000256" key="1">
    <source>
        <dbReference type="ARBA" id="ARBA00007637"/>
    </source>
</evidence>
<accession>A0A382NMA9</accession>
<dbReference type="InterPro" id="IPR036291">
    <property type="entry name" value="NAD(P)-bd_dom_sf"/>
</dbReference>
<dbReference type="SUPFAM" id="SSF51735">
    <property type="entry name" value="NAD(P)-binding Rossmann-fold domains"/>
    <property type="match status" value="1"/>
</dbReference>
<dbReference type="AlphaFoldDB" id="A0A382NMA9"/>
<reference evidence="3" key="1">
    <citation type="submission" date="2018-05" db="EMBL/GenBank/DDBJ databases">
        <authorList>
            <person name="Lanie J.A."/>
            <person name="Ng W.-L."/>
            <person name="Kazmierczak K.M."/>
            <person name="Andrzejewski T.M."/>
            <person name="Davidsen T.M."/>
            <person name="Wayne K.J."/>
            <person name="Tettelin H."/>
            <person name="Glass J.I."/>
            <person name="Rusch D."/>
            <person name="Podicherti R."/>
            <person name="Tsui H.-C.T."/>
            <person name="Winkler M.E."/>
        </authorList>
    </citation>
    <scope>NUCLEOTIDE SEQUENCE</scope>
</reference>
<feature type="non-terminal residue" evidence="3">
    <location>
        <position position="188"/>
    </location>
</feature>
<dbReference type="PANTHER" id="PTHR43725">
    <property type="entry name" value="UDP-GLUCOSE 4-EPIMERASE"/>
    <property type="match status" value="1"/>
</dbReference>
<feature type="domain" description="NAD-dependent epimerase/dehydratase" evidence="2">
    <location>
        <begin position="8"/>
        <end position="184"/>
    </location>
</feature>
<organism evidence="3">
    <name type="scientific">marine metagenome</name>
    <dbReference type="NCBI Taxonomy" id="408172"/>
    <lineage>
        <taxon>unclassified sequences</taxon>
        <taxon>metagenomes</taxon>
        <taxon>ecological metagenomes</taxon>
    </lineage>
</organism>
<evidence type="ECO:0000259" key="2">
    <source>
        <dbReference type="Pfam" id="PF01370"/>
    </source>
</evidence>
<dbReference type="EMBL" id="UINC01100571">
    <property type="protein sequence ID" value="SVC60731.1"/>
    <property type="molecule type" value="Genomic_DNA"/>
</dbReference>
<dbReference type="PANTHER" id="PTHR43725:SF53">
    <property type="entry name" value="UDP-ARABINOSE 4-EPIMERASE 1"/>
    <property type="match status" value="1"/>
</dbReference>
<name>A0A382NMA9_9ZZZZ</name>
<dbReference type="Pfam" id="PF01370">
    <property type="entry name" value="Epimerase"/>
    <property type="match status" value="1"/>
</dbReference>
<sequence length="188" mass="20834">MKRLTRRVLVTGGAGFIGSHIADAYLAMGEDVWIVDDLSSGKRENVPSKAEFLELDIRDDDVRSLFREVRFDLVNHHAAQIDVRTSVLDPMKDASINVYGLLNLTEAAIEVGVRQFIYVSSGGVVYGEPKELPTPETAPKSPLSPYGVTKLTGEHYLHYYQAIRGLEYVALRYANVFGPRQDPHGEAG</sequence>
<comment type="similarity">
    <text evidence="1">Belongs to the NAD(P)-dependent epimerase/dehydratase family.</text>
</comment>
<dbReference type="Gene3D" id="3.40.50.720">
    <property type="entry name" value="NAD(P)-binding Rossmann-like Domain"/>
    <property type="match status" value="1"/>
</dbReference>
<dbReference type="GO" id="GO:0033499">
    <property type="term" value="P:galactose catabolic process via UDP-galactose, Leloir pathway"/>
    <property type="evidence" value="ECO:0007669"/>
    <property type="project" value="TreeGrafter"/>
</dbReference>